<evidence type="ECO:0000313" key="1">
    <source>
        <dbReference type="EMBL" id="KKN94443.1"/>
    </source>
</evidence>
<reference evidence="1" key="1">
    <citation type="journal article" date="2015" name="Nature">
        <title>Complex archaea that bridge the gap between prokaryotes and eukaryotes.</title>
        <authorList>
            <person name="Spang A."/>
            <person name="Saw J.H."/>
            <person name="Jorgensen S.L."/>
            <person name="Zaremba-Niedzwiedzka K."/>
            <person name="Martijn J."/>
            <person name="Lind A.E."/>
            <person name="van Eijk R."/>
            <person name="Schleper C."/>
            <person name="Guy L."/>
            <person name="Ettema T.J."/>
        </authorList>
    </citation>
    <scope>NUCLEOTIDE SEQUENCE</scope>
</reference>
<organism evidence="1">
    <name type="scientific">marine sediment metagenome</name>
    <dbReference type="NCBI Taxonomy" id="412755"/>
    <lineage>
        <taxon>unclassified sequences</taxon>
        <taxon>metagenomes</taxon>
        <taxon>ecological metagenomes</taxon>
    </lineage>
</organism>
<proteinExistence type="predicted"/>
<accession>A0A0F9XQ12</accession>
<comment type="caution">
    <text evidence="1">The sequence shown here is derived from an EMBL/GenBank/DDBJ whole genome shotgun (WGS) entry which is preliminary data.</text>
</comment>
<dbReference type="EMBL" id="LAZR01000078">
    <property type="protein sequence ID" value="KKN94443.1"/>
    <property type="molecule type" value="Genomic_DNA"/>
</dbReference>
<protein>
    <submittedName>
        <fullName evidence="1">Uncharacterized protein</fullName>
    </submittedName>
</protein>
<gene>
    <name evidence="1" type="ORF">LCGC14_0187900</name>
</gene>
<dbReference type="AlphaFoldDB" id="A0A0F9XQ12"/>
<name>A0A0F9XQ12_9ZZZZ</name>
<sequence>MNTISIIGLHRVPHPKPNKGGNTIVAHFDCEANGFRLLGCALVKTLKGGLSAWTPRVDGMTDARRAVVFADDSLQHEMKMLARDAYRALGGTDLECIGASAPIGSYRGAGDK</sequence>